<evidence type="ECO:0000313" key="7">
    <source>
        <dbReference type="EMBL" id="MFD0987865.1"/>
    </source>
</evidence>
<evidence type="ECO:0000256" key="3">
    <source>
        <dbReference type="ARBA" id="ARBA00022970"/>
    </source>
</evidence>
<evidence type="ECO:0000313" key="8">
    <source>
        <dbReference type="Proteomes" id="UP001597102"/>
    </source>
</evidence>
<evidence type="ECO:0000256" key="5">
    <source>
        <dbReference type="SAM" id="SignalP"/>
    </source>
</evidence>
<dbReference type="RefSeq" id="WP_379090243.1">
    <property type="nucleotide sequence ID" value="NZ_JBHTJO010000001.1"/>
</dbReference>
<accession>A0ABW3JCH5</accession>
<evidence type="ECO:0000256" key="4">
    <source>
        <dbReference type="SAM" id="MobiDB-lite"/>
    </source>
</evidence>
<reference evidence="8" key="1">
    <citation type="journal article" date="2019" name="Int. J. Syst. Evol. Microbiol.">
        <title>The Global Catalogue of Microorganisms (GCM) 10K type strain sequencing project: providing services to taxonomists for standard genome sequencing and annotation.</title>
        <authorList>
            <consortium name="The Broad Institute Genomics Platform"/>
            <consortium name="The Broad Institute Genome Sequencing Center for Infectious Disease"/>
            <person name="Wu L."/>
            <person name="Ma J."/>
        </authorList>
    </citation>
    <scope>NUCLEOTIDE SEQUENCE [LARGE SCALE GENOMIC DNA]</scope>
    <source>
        <strain evidence="8">CCUG 61697</strain>
    </source>
</reference>
<dbReference type="InterPro" id="IPR051010">
    <property type="entry name" value="BCAA_transport"/>
</dbReference>
<feature type="chain" id="PRO_5045890007" evidence="5">
    <location>
        <begin position="34"/>
        <end position="457"/>
    </location>
</feature>
<proteinExistence type="inferred from homology"/>
<feature type="domain" description="Leucine-binding protein" evidence="6">
    <location>
        <begin position="113"/>
        <end position="269"/>
    </location>
</feature>
<dbReference type="InterPro" id="IPR022478">
    <property type="entry name" value="ABC_transptr_sub-bd_PQQ"/>
</dbReference>
<comment type="caution">
    <text evidence="7">The sequence shown here is derived from an EMBL/GenBank/DDBJ whole genome shotgun (WGS) entry which is preliminary data.</text>
</comment>
<evidence type="ECO:0000259" key="6">
    <source>
        <dbReference type="Pfam" id="PF13458"/>
    </source>
</evidence>
<organism evidence="7 8">
    <name type="scientific">Methyloligella solikamskensis</name>
    <dbReference type="NCBI Taxonomy" id="1177756"/>
    <lineage>
        <taxon>Bacteria</taxon>
        <taxon>Pseudomonadati</taxon>
        <taxon>Pseudomonadota</taxon>
        <taxon>Alphaproteobacteria</taxon>
        <taxon>Hyphomicrobiales</taxon>
        <taxon>Hyphomicrobiaceae</taxon>
        <taxon>Methyloligella</taxon>
    </lineage>
</organism>
<keyword evidence="3" id="KW-0813">Transport</keyword>
<comment type="similarity">
    <text evidence="1">Belongs to the leucine-binding protein family.</text>
</comment>
<dbReference type="InterPro" id="IPR028082">
    <property type="entry name" value="Peripla_BP_I"/>
</dbReference>
<feature type="signal peptide" evidence="5">
    <location>
        <begin position="1"/>
        <end position="33"/>
    </location>
</feature>
<dbReference type="EMBL" id="JBHTJO010000001">
    <property type="protein sequence ID" value="MFD0987865.1"/>
    <property type="molecule type" value="Genomic_DNA"/>
</dbReference>
<dbReference type="PANTHER" id="PTHR30483:SF6">
    <property type="entry name" value="PERIPLASMIC BINDING PROTEIN OF ABC TRANSPORTER FOR NATURAL AMINO ACIDS"/>
    <property type="match status" value="1"/>
</dbReference>
<evidence type="ECO:0000256" key="2">
    <source>
        <dbReference type="ARBA" id="ARBA00022729"/>
    </source>
</evidence>
<dbReference type="InterPro" id="IPR028081">
    <property type="entry name" value="Leu-bd"/>
</dbReference>
<keyword evidence="2 5" id="KW-0732">Signal</keyword>
<keyword evidence="3" id="KW-0029">Amino-acid transport</keyword>
<sequence length="457" mass="50837">MLRAYNRRSFEIAKRALCLAIFLALGGATLAAAQDEETTTPAPPHQLPDPSALQKGKGIEAEGMDPKAKAEQADKDTKAKAAEKTYDIVYLGKKYAEPPPLTIAEPIITDKGIQGARVGIDDTNRTGRFTGQKFNLTEAIVPGDGDVVAKAKELLKDGDRMIVADLEADDLLKVADLPEAKGSIILNIRDSADRLRQKDCRFNTMHIIPSWAMRADALGQYLILKQWPSWFLIKGKAPEDEQFAEATKRTAKRYGGKIVEERVYQFDTGSRRLDSGHQQVQSQMPIATRGAPNHDVIWVSDTQDGFGEYLLFRSYDPKPVVGTQGLRPVAWDDAYTEYGGMAFQRALNDKADRNAVERDYTAWLAVRALGEAAVRSAKTDVQELRDVLLSDEYKVAGFKGEAMNFRSWNHQLRQPILLAGGRTVVTISPQEGFLHPNYLTDTLGYDERESLCEFEQN</sequence>
<dbReference type="Pfam" id="PF13458">
    <property type="entry name" value="Peripla_BP_6"/>
    <property type="match status" value="1"/>
</dbReference>
<dbReference type="Proteomes" id="UP001597102">
    <property type="component" value="Unassembled WGS sequence"/>
</dbReference>
<keyword evidence="8" id="KW-1185">Reference proteome</keyword>
<evidence type="ECO:0000256" key="1">
    <source>
        <dbReference type="ARBA" id="ARBA00010062"/>
    </source>
</evidence>
<name>A0ABW3JCH5_9HYPH</name>
<gene>
    <name evidence="7" type="ORF">ACFQ2F_12235</name>
</gene>
<dbReference type="NCBIfam" id="TIGR03863">
    <property type="entry name" value="PQQ_ABC_bind"/>
    <property type="match status" value="1"/>
</dbReference>
<feature type="region of interest" description="Disordered" evidence="4">
    <location>
        <begin position="34"/>
        <end position="57"/>
    </location>
</feature>
<dbReference type="Gene3D" id="3.40.50.2300">
    <property type="match status" value="2"/>
</dbReference>
<protein>
    <submittedName>
        <fullName evidence="7">ABC transporter substrate-binding protein</fullName>
    </submittedName>
</protein>
<dbReference type="PANTHER" id="PTHR30483">
    <property type="entry name" value="LEUCINE-SPECIFIC-BINDING PROTEIN"/>
    <property type="match status" value="1"/>
</dbReference>
<dbReference type="CDD" id="cd06268">
    <property type="entry name" value="PBP1_ABC_transporter_LIVBP-like"/>
    <property type="match status" value="1"/>
</dbReference>
<dbReference type="SUPFAM" id="SSF53822">
    <property type="entry name" value="Periplasmic binding protein-like I"/>
    <property type="match status" value="1"/>
</dbReference>